<accession>A0ABS3X2D6</accession>
<evidence type="ECO:0000313" key="3">
    <source>
        <dbReference type="EMBL" id="MBO8189246.1"/>
    </source>
</evidence>
<keyword evidence="2" id="KW-1133">Transmembrane helix</keyword>
<dbReference type="Proteomes" id="UP001518976">
    <property type="component" value="Unassembled WGS sequence"/>
</dbReference>
<organism evidence="3 4">
    <name type="scientific">Streptomyces spirodelae</name>
    <dbReference type="NCBI Taxonomy" id="2812904"/>
    <lineage>
        <taxon>Bacteria</taxon>
        <taxon>Bacillati</taxon>
        <taxon>Actinomycetota</taxon>
        <taxon>Actinomycetes</taxon>
        <taxon>Kitasatosporales</taxon>
        <taxon>Streptomycetaceae</taxon>
        <taxon>Streptomyces</taxon>
    </lineage>
</organism>
<reference evidence="3 4" key="1">
    <citation type="submission" date="2021-02" db="EMBL/GenBank/DDBJ databases">
        <title>Streptomyces spirodelae sp. nov., isolated from duckweed.</title>
        <authorList>
            <person name="Saimee Y."/>
            <person name="Duangmal K."/>
        </authorList>
    </citation>
    <scope>NUCLEOTIDE SEQUENCE [LARGE SCALE GENOMIC DNA]</scope>
    <source>
        <strain evidence="3 4">DW4-2</strain>
    </source>
</reference>
<keyword evidence="2" id="KW-0472">Membrane</keyword>
<evidence type="ECO:0000313" key="4">
    <source>
        <dbReference type="Proteomes" id="UP001518976"/>
    </source>
</evidence>
<comment type="caution">
    <text evidence="3">The sequence shown here is derived from an EMBL/GenBank/DDBJ whole genome shotgun (WGS) entry which is preliminary data.</text>
</comment>
<feature type="region of interest" description="Disordered" evidence="1">
    <location>
        <begin position="1"/>
        <end position="21"/>
    </location>
</feature>
<evidence type="ECO:0000256" key="1">
    <source>
        <dbReference type="SAM" id="MobiDB-lite"/>
    </source>
</evidence>
<name>A0ABS3X2D6_9ACTN</name>
<keyword evidence="2" id="KW-0812">Transmembrane</keyword>
<sequence length="122" mass="13120">MAEEAESGTEARGESEAWEAPDQVNSWSRFLAGLALAAVVTVVVMVCVPLKEEGAHAPCGPTIAPEDPYLHTVECNTRHIRQLGYAGLLLAGALGCGTVSFLLRIERRPPERSCAHHEEPDT</sequence>
<dbReference type="RefSeq" id="WP_209268014.1">
    <property type="nucleotide sequence ID" value="NZ_JAFFZN010000032.1"/>
</dbReference>
<gene>
    <name evidence="3" type="ORF">JW592_27895</name>
</gene>
<feature type="transmembrane region" description="Helical" evidence="2">
    <location>
        <begin position="30"/>
        <end position="48"/>
    </location>
</feature>
<evidence type="ECO:0000256" key="2">
    <source>
        <dbReference type="SAM" id="Phobius"/>
    </source>
</evidence>
<keyword evidence="4" id="KW-1185">Reference proteome</keyword>
<feature type="transmembrane region" description="Helical" evidence="2">
    <location>
        <begin position="83"/>
        <end position="103"/>
    </location>
</feature>
<dbReference type="EMBL" id="JAFFZN010000032">
    <property type="protein sequence ID" value="MBO8189246.1"/>
    <property type="molecule type" value="Genomic_DNA"/>
</dbReference>
<protein>
    <submittedName>
        <fullName evidence="3">Uncharacterized protein</fullName>
    </submittedName>
</protein>
<proteinExistence type="predicted"/>